<feature type="compositionally biased region" description="Basic and acidic residues" evidence="1">
    <location>
        <begin position="355"/>
        <end position="366"/>
    </location>
</feature>
<feature type="region of interest" description="Disordered" evidence="1">
    <location>
        <begin position="1"/>
        <end position="171"/>
    </location>
</feature>
<dbReference type="Pfam" id="PF20149">
    <property type="entry name" value="DUF6532"/>
    <property type="match status" value="1"/>
</dbReference>
<feature type="compositionally biased region" description="Polar residues" evidence="1">
    <location>
        <begin position="74"/>
        <end position="87"/>
    </location>
</feature>
<feature type="region of interest" description="Disordered" evidence="1">
    <location>
        <begin position="212"/>
        <end position="272"/>
    </location>
</feature>
<feature type="compositionally biased region" description="Basic and acidic residues" evidence="1">
    <location>
        <begin position="1"/>
        <end position="23"/>
    </location>
</feature>
<keyword evidence="4" id="KW-1185">Reference proteome</keyword>
<proteinExistence type="predicted"/>
<reference evidence="3" key="1">
    <citation type="submission" date="2023-03" db="EMBL/GenBank/DDBJ databases">
        <title>Massive genome expansion in bonnet fungi (Mycena s.s.) driven by repeated elements and novel gene families across ecological guilds.</title>
        <authorList>
            <consortium name="Lawrence Berkeley National Laboratory"/>
            <person name="Harder C.B."/>
            <person name="Miyauchi S."/>
            <person name="Viragh M."/>
            <person name="Kuo A."/>
            <person name="Thoen E."/>
            <person name="Andreopoulos B."/>
            <person name="Lu D."/>
            <person name="Skrede I."/>
            <person name="Drula E."/>
            <person name="Henrissat B."/>
            <person name="Morin E."/>
            <person name="Kohler A."/>
            <person name="Barry K."/>
            <person name="LaButti K."/>
            <person name="Morin E."/>
            <person name="Salamov A."/>
            <person name="Lipzen A."/>
            <person name="Mereny Z."/>
            <person name="Hegedus B."/>
            <person name="Baldrian P."/>
            <person name="Stursova M."/>
            <person name="Weitz H."/>
            <person name="Taylor A."/>
            <person name="Grigoriev I.V."/>
            <person name="Nagy L.G."/>
            <person name="Martin F."/>
            <person name="Kauserud H."/>
        </authorList>
    </citation>
    <scope>NUCLEOTIDE SEQUENCE</scope>
    <source>
        <strain evidence="3">9144</strain>
    </source>
</reference>
<feature type="compositionally biased region" description="Polar residues" evidence="1">
    <location>
        <begin position="228"/>
        <end position="237"/>
    </location>
</feature>
<feature type="compositionally biased region" description="Low complexity" evidence="1">
    <location>
        <begin position="120"/>
        <end position="133"/>
    </location>
</feature>
<feature type="compositionally biased region" description="Low complexity" evidence="1">
    <location>
        <begin position="290"/>
        <end position="311"/>
    </location>
</feature>
<evidence type="ECO:0000259" key="2">
    <source>
        <dbReference type="Pfam" id="PF20149"/>
    </source>
</evidence>
<evidence type="ECO:0000256" key="1">
    <source>
        <dbReference type="SAM" id="MobiDB-lite"/>
    </source>
</evidence>
<evidence type="ECO:0000313" key="4">
    <source>
        <dbReference type="Proteomes" id="UP001219525"/>
    </source>
</evidence>
<dbReference type="InterPro" id="IPR045341">
    <property type="entry name" value="DUF6532"/>
</dbReference>
<dbReference type="AlphaFoldDB" id="A0AAD6V5V1"/>
<comment type="caution">
    <text evidence="3">The sequence shown here is derived from an EMBL/GenBank/DDBJ whole genome shotgun (WGS) entry which is preliminary data.</text>
</comment>
<protein>
    <recommendedName>
        <fullName evidence="2">DUF6532 domain-containing protein</fullName>
    </recommendedName>
</protein>
<organism evidence="3 4">
    <name type="scientific">Mycena pura</name>
    <dbReference type="NCBI Taxonomy" id="153505"/>
    <lineage>
        <taxon>Eukaryota</taxon>
        <taxon>Fungi</taxon>
        <taxon>Dikarya</taxon>
        <taxon>Basidiomycota</taxon>
        <taxon>Agaricomycotina</taxon>
        <taxon>Agaricomycetes</taxon>
        <taxon>Agaricomycetidae</taxon>
        <taxon>Agaricales</taxon>
        <taxon>Marasmiineae</taxon>
        <taxon>Mycenaceae</taxon>
        <taxon>Mycena</taxon>
    </lineage>
</organism>
<evidence type="ECO:0000313" key="3">
    <source>
        <dbReference type="EMBL" id="KAJ7203007.1"/>
    </source>
</evidence>
<feature type="domain" description="DUF6532" evidence="2">
    <location>
        <begin position="469"/>
        <end position="660"/>
    </location>
</feature>
<feature type="region of interest" description="Disordered" evidence="1">
    <location>
        <begin position="287"/>
        <end position="450"/>
    </location>
</feature>
<feature type="compositionally biased region" description="Basic and acidic residues" evidence="1">
    <location>
        <begin position="144"/>
        <end position="171"/>
    </location>
</feature>
<feature type="compositionally biased region" description="Basic and acidic residues" evidence="1">
    <location>
        <begin position="91"/>
        <end position="119"/>
    </location>
</feature>
<name>A0AAD6V5V1_9AGAR</name>
<feature type="compositionally biased region" description="Acidic residues" evidence="1">
    <location>
        <begin position="333"/>
        <end position="354"/>
    </location>
</feature>
<dbReference type="Proteomes" id="UP001219525">
    <property type="component" value="Unassembled WGS sequence"/>
</dbReference>
<gene>
    <name evidence="3" type="ORF">GGX14DRAFT_570271</name>
</gene>
<accession>A0AAD6V5V1</accession>
<dbReference type="EMBL" id="JARJCW010000052">
    <property type="protein sequence ID" value="KAJ7203007.1"/>
    <property type="molecule type" value="Genomic_DNA"/>
</dbReference>
<sequence>MEMARAETEMMAETEKMAHDLETAGHSAPLGGESSDSLPTGHRQPCELIEIKTRGGHMTVTASSLPFSLHDHMPSSQRPPTQASKTASKPRRPEPLPEPSPPRRERNPTKKKGEMDERAAAATTQASKTASKPRGPEPLPEPSPPRRERNPTKKKGEMDERAAAAKDEQIRKLSVQNKNLAKKAARAKGGSISFLPAHYTSFLEALRHQDAEALESEEETAPPAALSRFTSSVSSKGIYTEKSLKPIAKPRKSCNRDAPVPMPIPRGASSRHLHPFALANSYAKEPLLPISPNRHSASPSSPRPIRNSRSSMVSSDDELPLPSRRSRFSLVISDEEQEQEQDDDDSQQGDDDSQEGDHEDQYDHRRPASPLLPPRDNPVDNYNMNDLPHDYNTSNTSDAPPHHRRPASPPLPRPNRRRELTNSQDRPHKKARSTPALPKVEAGFVGGQPPKGKTNISHLTEPAASIVPEAQHAFELLIFTKNAYPDDLRVEQWAMDTLAAAGAKRSVSLMATDRILGMVKSYGWHGRSNVGNVVRQLFDSHYRFEPGGSPADVAKNLQLYNDLIDASAFHYKDPQTYTGYAQHDIIRLSLKKLWFRTRDDLGIKNANVFNPIPLPTLAVIFTAIEHWIQCWSTGHYVHAKFTETLNQERYRAHLQDLSDWAGLVPEATQLLLTNLYTGLRTETGAPAIRAATTSRFSDDKRARAMEEMQAMLQHAGEVAPAADL</sequence>